<evidence type="ECO:0000313" key="2">
    <source>
        <dbReference type="Proteomes" id="UP000299102"/>
    </source>
</evidence>
<dbReference type="Proteomes" id="UP000299102">
    <property type="component" value="Unassembled WGS sequence"/>
</dbReference>
<name>A0A4C1YCA7_EUMVA</name>
<keyword evidence="2" id="KW-1185">Reference proteome</keyword>
<gene>
    <name evidence="1" type="ORF">EVAR_103178_1</name>
</gene>
<organism evidence="1 2">
    <name type="scientific">Eumeta variegata</name>
    <name type="common">Bagworm moth</name>
    <name type="synonym">Eumeta japonica</name>
    <dbReference type="NCBI Taxonomy" id="151549"/>
    <lineage>
        <taxon>Eukaryota</taxon>
        <taxon>Metazoa</taxon>
        <taxon>Ecdysozoa</taxon>
        <taxon>Arthropoda</taxon>
        <taxon>Hexapoda</taxon>
        <taxon>Insecta</taxon>
        <taxon>Pterygota</taxon>
        <taxon>Neoptera</taxon>
        <taxon>Endopterygota</taxon>
        <taxon>Lepidoptera</taxon>
        <taxon>Glossata</taxon>
        <taxon>Ditrysia</taxon>
        <taxon>Tineoidea</taxon>
        <taxon>Psychidae</taxon>
        <taxon>Oiketicinae</taxon>
        <taxon>Eumeta</taxon>
    </lineage>
</organism>
<proteinExistence type="predicted"/>
<evidence type="ECO:0000313" key="1">
    <source>
        <dbReference type="EMBL" id="GBP73716.1"/>
    </source>
</evidence>
<reference evidence="1 2" key="1">
    <citation type="journal article" date="2019" name="Commun. Biol.">
        <title>The bagworm genome reveals a unique fibroin gene that provides high tensile strength.</title>
        <authorList>
            <person name="Kono N."/>
            <person name="Nakamura H."/>
            <person name="Ohtoshi R."/>
            <person name="Tomita M."/>
            <person name="Numata K."/>
            <person name="Arakawa K."/>
        </authorList>
    </citation>
    <scope>NUCLEOTIDE SEQUENCE [LARGE SCALE GENOMIC DNA]</scope>
</reference>
<dbReference type="EMBL" id="BGZK01001184">
    <property type="protein sequence ID" value="GBP73716.1"/>
    <property type="molecule type" value="Genomic_DNA"/>
</dbReference>
<sequence>MENEVFFFVFHKEDEEIRSMSTRAEATDGKRVINKSEVSMLSLFPERIVIFDDVSKTNSLIYGIRIRHADDHSQRRIQNRGEHRGAPCRVACLVLCSQRFEQSNIR</sequence>
<dbReference type="AlphaFoldDB" id="A0A4C1YCA7"/>
<accession>A0A4C1YCA7</accession>
<protein>
    <submittedName>
        <fullName evidence="1">Uncharacterized protein</fullName>
    </submittedName>
</protein>
<comment type="caution">
    <text evidence="1">The sequence shown here is derived from an EMBL/GenBank/DDBJ whole genome shotgun (WGS) entry which is preliminary data.</text>
</comment>